<dbReference type="Proteomes" id="UP001230426">
    <property type="component" value="Unassembled WGS sequence"/>
</dbReference>
<name>A0ABT9R4C2_9ACTN</name>
<proteinExistence type="predicted"/>
<sequence>MSERKPYTYLTASIDEGVTRLNVAFYTADLQVMVLGVGEGRPTLDFYSAEGELKISTTGAGPVTAADVALARKITDAAACYLAECQRLHTQQQDNPDRAGESAA</sequence>
<accession>A0ABT9R4C2</accession>
<protein>
    <submittedName>
        <fullName evidence="1">Uncharacterized protein</fullName>
    </submittedName>
</protein>
<dbReference type="RefSeq" id="WP_306859993.1">
    <property type="nucleotide sequence ID" value="NZ_JAUSRB010000002.1"/>
</dbReference>
<organism evidence="1 2">
    <name type="scientific">Streptosporangium brasiliense</name>
    <dbReference type="NCBI Taxonomy" id="47480"/>
    <lineage>
        <taxon>Bacteria</taxon>
        <taxon>Bacillati</taxon>
        <taxon>Actinomycetota</taxon>
        <taxon>Actinomycetes</taxon>
        <taxon>Streptosporangiales</taxon>
        <taxon>Streptosporangiaceae</taxon>
        <taxon>Streptosporangium</taxon>
    </lineage>
</organism>
<dbReference type="EMBL" id="JAUSRB010000002">
    <property type="protein sequence ID" value="MDP9863260.1"/>
    <property type="molecule type" value="Genomic_DNA"/>
</dbReference>
<gene>
    <name evidence="1" type="ORF">J2S55_002526</name>
</gene>
<evidence type="ECO:0000313" key="2">
    <source>
        <dbReference type="Proteomes" id="UP001230426"/>
    </source>
</evidence>
<keyword evidence="2" id="KW-1185">Reference proteome</keyword>
<evidence type="ECO:0000313" key="1">
    <source>
        <dbReference type="EMBL" id="MDP9863260.1"/>
    </source>
</evidence>
<comment type="caution">
    <text evidence="1">The sequence shown here is derived from an EMBL/GenBank/DDBJ whole genome shotgun (WGS) entry which is preliminary data.</text>
</comment>
<reference evidence="1 2" key="1">
    <citation type="submission" date="2023-07" db="EMBL/GenBank/DDBJ databases">
        <title>Sequencing the genomes of 1000 actinobacteria strains.</title>
        <authorList>
            <person name="Klenk H.-P."/>
        </authorList>
    </citation>
    <scope>NUCLEOTIDE SEQUENCE [LARGE SCALE GENOMIC DNA]</scope>
    <source>
        <strain evidence="1 2">DSM 44109</strain>
    </source>
</reference>